<sequence length="71" mass="8297">MNKQLEEIRERANAYMTLADLYVLLEIVDTQAAQIAEGREIVLGFTQFQPEEQTDEMFDEADKWLKEVSDE</sequence>
<dbReference type="AlphaFoldDB" id="A0A0F9CW60"/>
<name>A0A0F9CW60_9ZZZZ</name>
<reference evidence="1" key="1">
    <citation type="journal article" date="2015" name="Nature">
        <title>Complex archaea that bridge the gap between prokaryotes and eukaryotes.</title>
        <authorList>
            <person name="Spang A."/>
            <person name="Saw J.H."/>
            <person name="Jorgensen S.L."/>
            <person name="Zaremba-Niedzwiedzka K."/>
            <person name="Martijn J."/>
            <person name="Lind A.E."/>
            <person name="van Eijk R."/>
            <person name="Schleper C."/>
            <person name="Guy L."/>
            <person name="Ettema T.J."/>
        </authorList>
    </citation>
    <scope>NUCLEOTIDE SEQUENCE</scope>
</reference>
<dbReference type="EMBL" id="LAZR01031514">
    <property type="protein sequence ID" value="KKL53529.1"/>
    <property type="molecule type" value="Genomic_DNA"/>
</dbReference>
<gene>
    <name evidence="1" type="ORF">LCGC14_2274540</name>
</gene>
<organism evidence="1">
    <name type="scientific">marine sediment metagenome</name>
    <dbReference type="NCBI Taxonomy" id="412755"/>
    <lineage>
        <taxon>unclassified sequences</taxon>
        <taxon>metagenomes</taxon>
        <taxon>ecological metagenomes</taxon>
    </lineage>
</organism>
<proteinExistence type="predicted"/>
<comment type="caution">
    <text evidence="1">The sequence shown here is derived from an EMBL/GenBank/DDBJ whole genome shotgun (WGS) entry which is preliminary data.</text>
</comment>
<accession>A0A0F9CW60</accession>
<protein>
    <submittedName>
        <fullName evidence="1">Uncharacterized protein</fullName>
    </submittedName>
</protein>
<evidence type="ECO:0000313" key="1">
    <source>
        <dbReference type="EMBL" id="KKL53529.1"/>
    </source>
</evidence>